<dbReference type="Gene3D" id="3.40.50.720">
    <property type="entry name" value="NAD(P)-binding Rossmann-like Domain"/>
    <property type="match status" value="1"/>
</dbReference>
<dbReference type="Proteomes" id="UP000011669">
    <property type="component" value="Unassembled WGS sequence"/>
</dbReference>
<dbReference type="Pfam" id="PF01408">
    <property type="entry name" value="GFO_IDH_MocA"/>
    <property type="match status" value="1"/>
</dbReference>
<dbReference type="STRING" id="1227455.C449_01706"/>
<dbReference type="Gene3D" id="3.30.360.10">
    <property type="entry name" value="Dihydrodipicolinate Reductase, domain 2"/>
    <property type="match status" value="1"/>
</dbReference>
<comment type="caution">
    <text evidence="3">The sequence shown here is derived from an EMBL/GenBank/DDBJ whole genome shotgun (WGS) entry which is preliminary data.</text>
</comment>
<organism evidence="3 4">
    <name type="scientific">Halococcus saccharolyticus DSM 5350</name>
    <dbReference type="NCBI Taxonomy" id="1227455"/>
    <lineage>
        <taxon>Archaea</taxon>
        <taxon>Methanobacteriati</taxon>
        <taxon>Methanobacteriota</taxon>
        <taxon>Stenosarchaea group</taxon>
        <taxon>Halobacteria</taxon>
        <taxon>Halobacteriales</taxon>
        <taxon>Halococcaceae</taxon>
        <taxon>Halococcus</taxon>
    </lineage>
</organism>
<gene>
    <name evidence="3" type="ORF">C449_01706</name>
</gene>
<reference evidence="3 4" key="1">
    <citation type="journal article" date="2014" name="PLoS Genet.">
        <title>Phylogenetically driven sequencing of extremely halophilic archaea reveals strategies for static and dynamic osmo-response.</title>
        <authorList>
            <person name="Becker E.A."/>
            <person name="Seitzer P.M."/>
            <person name="Tritt A."/>
            <person name="Larsen D."/>
            <person name="Krusor M."/>
            <person name="Yao A.I."/>
            <person name="Wu D."/>
            <person name="Madern D."/>
            <person name="Eisen J.A."/>
            <person name="Darling A.E."/>
            <person name="Facciotti M.T."/>
        </authorList>
    </citation>
    <scope>NUCLEOTIDE SEQUENCE [LARGE SCALE GENOMIC DNA]</scope>
    <source>
        <strain evidence="3 4">DSM 5350</strain>
    </source>
</reference>
<keyword evidence="4" id="KW-1185">Reference proteome</keyword>
<protein>
    <submittedName>
        <fullName evidence="3">Oxidoreductase domain protein</fullName>
    </submittedName>
</protein>
<dbReference type="OrthoDB" id="226094at2157"/>
<evidence type="ECO:0000313" key="4">
    <source>
        <dbReference type="Proteomes" id="UP000011669"/>
    </source>
</evidence>
<feature type="domain" description="Gfo/Idh/MocA-like oxidoreductase N-terminal" evidence="1">
    <location>
        <begin position="7"/>
        <end position="121"/>
    </location>
</feature>
<dbReference type="GO" id="GO:0000166">
    <property type="term" value="F:nucleotide binding"/>
    <property type="evidence" value="ECO:0007669"/>
    <property type="project" value="InterPro"/>
</dbReference>
<dbReference type="EMBL" id="AOMD01000005">
    <property type="protein sequence ID" value="EMA47421.1"/>
    <property type="molecule type" value="Genomic_DNA"/>
</dbReference>
<dbReference type="AlphaFoldDB" id="M0MP40"/>
<dbReference type="PANTHER" id="PTHR43377:SF1">
    <property type="entry name" value="BILIVERDIN REDUCTASE A"/>
    <property type="match status" value="1"/>
</dbReference>
<evidence type="ECO:0000259" key="2">
    <source>
        <dbReference type="Pfam" id="PF22725"/>
    </source>
</evidence>
<evidence type="ECO:0000259" key="1">
    <source>
        <dbReference type="Pfam" id="PF01408"/>
    </source>
</evidence>
<proteinExistence type="predicted"/>
<dbReference type="SUPFAM" id="SSF51735">
    <property type="entry name" value="NAD(P)-binding Rossmann-fold domains"/>
    <property type="match status" value="1"/>
</dbReference>
<dbReference type="PATRIC" id="fig|1227455.4.peg.354"/>
<feature type="domain" description="GFO/IDH/MocA-like oxidoreductase" evidence="2">
    <location>
        <begin position="133"/>
        <end position="270"/>
    </location>
</feature>
<dbReference type="InterPro" id="IPR055170">
    <property type="entry name" value="GFO_IDH_MocA-like_dom"/>
</dbReference>
<dbReference type="PANTHER" id="PTHR43377">
    <property type="entry name" value="BILIVERDIN REDUCTASE A"/>
    <property type="match status" value="1"/>
</dbReference>
<dbReference type="InterPro" id="IPR051450">
    <property type="entry name" value="Gfo/Idh/MocA_Oxidoreductases"/>
</dbReference>
<dbReference type="InterPro" id="IPR036291">
    <property type="entry name" value="NAD(P)-bd_dom_sf"/>
</dbReference>
<dbReference type="InParanoid" id="M0MP40"/>
<dbReference type="SUPFAM" id="SSF55347">
    <property type="entry name" value="Glyceraldehyde-3-phosphate dehydrogenase-like, C-terminal domain"/>
    <property type="match status" value="1"/>
</dbReference>
<sequence>MTEDTLEIGVAGLGTYGLLRAEILAEFGHTVYGSDASPDAREEFERRVGTAVFERPAELFERDLDGVLVTTPNKFHEPVATAAMERGFDMFVEKPLAHTLESAERIAATARETDCLCMVGFQNRFLNVCKVLKWYIDEGYLGEIRHVQAAYIRRRGVPGRGSWYTSSEIAGGGAVIDIGIHLIDLLDHFLDAPVIDDVAATTRQDFGHRESYAYLDMWGEDADANMFDVEDSASGFLTYEDETTATLEVAWAANAESVHRYQLYGTEGGAVLDITDRLNGMAEVDQSLRFYGANTGGMDHYLDASVTVNSNDPYREQLRTFTTAITEDAPPSVNTIEQALAVQQVVDRIYAENE</sequence>
<evidence type="ECO:0000313" key="3">
    <source>
        <dbReference type="EMBL" id="EMA47421.1"/>
    </source>
</evidence>
<name>M0MP40_9EURY</name>
<dbReference type="InterPro" id="IPR000683">
    <property type="entry name" value="Gfo/Idh/MocA-like_OxRdtase_N"/>
</dbReference>
<dbReference type="RefSeq" id="WP_006076143.1">
    <property type="nucleotide sequence ID" value="NZ_AOMD01000005.1"/>
</dbReference>
<accession>M0MP40</accession>
<dbReference type="Pfam" id="PF22725">
    <property type="entry name" value="GFO_IDH_MocA_C3"/>
    <property type="match status" value="1"/>
</dbReference>